<feature type="region of interest" description="Disordered" evidence="2">
    <location>
        <begin position="43"/>
        <end position="72"/>
    </location>
</feature>
<dbReference type="OrthoDB" id="419317at2759"/>
<gene>
    <name evidence="4" type="ORF">MERR_LOCUS34311</name>
</gene>
<reference evidence="4" key="1">
    <citation type="submission" date="2020-01" db="EMBL/GenBank/DDBJ databases">
        <authorList>
            <person name="Mishra B."/>
        </authorList>
    </citation>
    <scope>NUCLEOTIDE SEQUENCE [LARGE SCALE GENOMIC DNA]</scope>
</reference>
<dbReference type="SUPFAM" id="SSF54236">
    <property type="entry name" value="Ubiquitin-like"/>
    <property type="match status" value="1"/>
</dbReference>
<proteinExistence type="predicted"/>
<accession>A0A6D2JSV2</accession>
<feature type="coiled-coil region" evidence="1">
    <location>
        <begin position="95"/>
        <end position="122"/>
    </location>
</feature>
<dbReference type="GO" id="GO:0005654">
    <property type="term" value="C:nucleoplasm"/>
    <property type="evidence" value="ECO:0007669"/>
    <property type="project" value="TreeGrafter"/>
</dbReference>
<dbReference type="InterPro" id="IPR029071">
    <property type="entry name" value="Ubiquitin-like_domsf"/>
</dbReference>
<dbReference type="Proteomes" id="UP000467841">
    <property type="component" value="Unassembled WGS sequence"/>
</dbReference>
<evidence type="ECO:0000256" key="1">
    <source>
        <dbReference type="SAM" id="Coils"/>
    </source>
</evidence>
<feature type="domain" description="Ubiquitin-like" evidence="3">
    <location>
        <begin position="75"/>
        <end position="155"/>
    </location>
</feature>
<evidence type="ECO:0000256" key="2">
    <source>
        <dbReference type="SAM" id="MobiDB-lite"/>
    </source>
</evidence>
<dbReference type="GO" id="GO:0043161">
    <property type="term" value="P:proteasome-mediated ubiquitin-dependent protein catabolic process"/>
    <property type="evidence" value="ECO:0007669"/>
    <property type="project" value="TreeGrafter"/>
</dbReference>
<organism evidence="4 5">
    <name type="scientific">Microthlaspi erraticum</name>
    <dbReference type="NCBI Taxonomy" id="1685480"/>
    <lineage>
        <taxon>Eukaryota</taxon>
        <taxon>Viridiplantae</taxon>
        <taxon>Streptophyta</taxon>
        <taxon>Embryophyta</taxon>
        <taxon>Tracheophyta</taxon>
        <taxon>Spermatophyta</taxon>
        <taxon>Magnoliopsida</taxon>
        <taxon>eudicotyledons</taxon>
        <taxon>Gunneridae</taxon>
        <taxon>Pentapetalae</taxon>
        <taxon>rosids</taxon>
        <taxon>malvids</taxon>
        <taxon>Brassicales</taxon>
        <taxon>Brassicaceae</taxon>
        <taxon>Coluteocarpeae</taxon>
        <taxon>Microthlaspi</taxon>
    </lineage>
</organism>
<dbReference type="EMBL" id="CACVBM020001362">
    <property type="protein sequence ID" value="CAA7047076.1"/>
    <property type="molecule type" value="Genomic_DNA"/>
</dbReference>
<dbReference type="GO" id="GO:0043130">
    <property type="term" value="F:ubiquitin binding"/>
    <property type="evidence" value="ECO:0007669"/>
    <property type="project" value="TreeGrafter"/>
</dbReference>
<evidence type="ECO:0000313" key="4">
    <source>
        <dbReference type="EMBL" id="CAA7047076.1"/>
    </source>
</evidence>
<sequence length="169" mass="19491">MYGEDKPLSAEYFANIQSFLPESTFEDIFSNKNQVLPSHSTQQRINTQTEKSPPVIDITDSPEKVRSAKKPAQKMRVMVLPFSRAKKAVNTFPVDVNASENVEELRKELEKIHQQRSEELNLPEEGYFFIHKQRVLDDDQSFRWNCVAHGDTIEIFPGSTGRRFRQTGC</sequence>
<keyword evidence="1" id="KW-0175">Coiled coil</keyword>
<comment type="caution">
    <text evidence="4">The sequence shown here is derived from an EMBL/GenBank/DDBJ whole genome shotgun (WGS) entry which is preliminary data.</text>
</comment>
<keyword evidence="5" id="KW-1185">Reference proteome</keyword>
<dbReference type="PANTHER" id="PTHR10621:SF38">
    <property type="entry name" value="UBIQUITIN DOMAIN-CONTAINING PROTEIN 7SL RNA1-RELATED"/>
    <property type="match status" value="1"/>
</dbReference>
<dbReference type="GO" id="GO:0031593">
    <property type="term" value="F:polyubiquitin modification-dependent protein binding"/>
    <property type="evidence" value="ECO:0007669"/>
    <property type="project" value="TreeGrafter"/>
</dbReference>
<dbReference type="GO" id="GO:0005829">
    <property type="term" value="C:cytosol"/>
    <property type="evidence" value="ECO:0007669"/>
    <property type="project" value="TreeGrafter"/>
</dbReference>
<dbReference type="PANTHER" id="PTHR10621">
    <property type="entry name" value="UV EXCISION REPAIR PROTEIN RAD23"/>
    <property type="match status" value="1"/>
</dbReference>
<dbReference type="InterPro" id="IPR000626">
    <property type="entry name" value="Ubiquitin-like_dom"/>
</dbReference>
<dbReference type="GO" id="GO:0070628">
    <property type="term" value="F:proteasome binding"/>
    <property type="evidence" value="ECO:0007669"/>
    <property type="project" value="TreeGrafter"/>
</dbReference>
<name>A0A6D2JSV2_9BRAS</name>
<dbReference type="PROSITE" id="PS50053">
    <property type="entry name" value="UBIQUITIN_2"/>
    <property type="match status" value="1"/>
</dbReference>
<protein>
    <recommendedName>
        <fullName evidence="3">Ubiquitin-like domain-containing protein</fullName>
    </recommendedName>
</protein>
<evidence type="ECO:0000313" key="5">
    <source>
        <dbReference type="Proteomes" id="UP000467841"/>
    </source>
</evidence>
<dbReference type="CDD" id="cd17039">
    <property type="entry name" value="Ubl_ubiquitin_like"/>
    <property type="match status" value="1"/>
</dbReference>
<dbReference type="AlphaFoldDB" id="A0A6D2JSV2"/>
<evidence type="ECO:0000259" key="3">
    <source>
        <dbReference type="PROSITE" id="PS50053"/>
    </source>
</evidence>
<dbReference type="Gene3D" id="3.10.20.90">
    <property type="entry name" value="Phosphatidylinositol 3-kinase Catalytic Subunit, Chain A, domain 1"/>
    <property type="match status" value="1"/>
</dbReference>